<evidence type="ECO:0000313" key="2">
    <source>
        <dbReference type="Proteomes" id="UP000035740"/>
    </source>
</evidence>
<accession>A0A0J8B1W6</accession>
<organism evidence="1 2">
    <name type="scientific">Beta vulgaris subsp. vulgaris</name>
    <name type="common">Beet</name>
    <dbReference type="NCBI Taxonomy" id="3555"/>
    <lineage>
        <taxon>Eukaryota</taxon>
        <taxon>Viridiplantae</taxon>
        <taxon>Streptophyta</taxon>
        <taxon>Embryophyta</taxon>
        <taxon>Tracheophyta</taxon>
        <taxon>Spermatophyta</taxon>
        <taxon>Magnoliopsida</taxon>
        <taxon>eudicotyledons</taxon>
        <taxon>Gunneridae</taxon>
        <taxon>Pentapetalae</taxon>
        <taxon>Caryophyllales</taxon>
        <taxon>Chenopodiaceae</taxon>
        <taxon>Betoideae</taxon>
        <taxon>Beta</taxon>
    </lineage>
</organism>
<dbReference type="AlphaFoldDB" id="A0A0J8B1W6"/>
<evidence type="ECO:0000313" key="1">
    <source>
        <dbReference type="EMBL" id="KMS93893.1"/>
    </source>
</evidence>
<dbReference type="Gramene" id="KMS93893">
    <property type="protein sequence ID" value="KMS93893"/>
    <property type="gene ID" value="BVRB_026860"/>
</dbReference>
<sequence length="135" mass="14113">AAPSAVTAPNAVAPASPFKNIGTAEPVWIAPSLNNEPVVSSLSGVLVQEEFTFPEFNDDDFSSSPLKSAPITAIAAEKSVNSVIRTDQFKVSAEPSAQQGIFSLDAGSPAFAWNSDPNQNLLKVKNVSSNVGRLL</sequence>
<dbReference type="EMBL" id="KQ097937">
    <property type="protein sequence ID" value="KMS93893.1"/>
    <property type="molecule type" value="Genomic_DNA"/>
</dbReference>
<keyword evidence="2" id="KW-1185">Reference proteome</keyword>
<proteinExistence type="predicted"/>
<gene>
    <name evidence="1" type="ORF">BVRB_026860</name>
</gene>
<protein>
    <submittedName>
        <fullName evidence="1">Uncharacterized protein</fullName>
    </submittedName>
</protein>
<reference evidence="1 2" key="1">
    <citation type="journal article" date="2014" name="Nature">
        <title>The genome of the recently domesticated crop plant sugar beet (Beta vulgaris).</title>
        <authorList>
            <person name="Dohm J.C."/>
            <person name="Minoche A.E."/>
            <person name="Holtgrawe D."/>
            <person name="Capella-Gutierrez S."/>
            <person name="Zakrzewski F."/>
            <person name="Tafer H."/>
            <person name="Rupp O."/>
            <person name="Sorensen T.R."/>
            <person name="Stracke R."/>
            <person name="Reinhardt R."/>
            <person name="Goesmann A."/>
            <person name="Kraft T."/>
            <person name="Schulz B."/>
            <person name="Stadler P.F."/>
            <person name="Schmidt T."/>
            <person name="Gabaldon T."/>
            <person name="Lehrach H."/>
            <person name="Weisshaar B."/>
            <person name="Himmelbauer H."/>
        </authorList>
    </citation>
    <scope>NUCLEOTIDE SEQUENCE [LARGE SCALE GENOMIC DNA]</scope>
    <source>
        <tissue evidence="1">Taproot</tissue>
    </source>
</reference>
<name>A0A0J8B1W6_BETVV</name>
<feature type="non-terminal residue" evidence="1">
    <location>
        <position position="1"/>
    </location>
</feature>
<dbReference type="Proteomes" id="UP000035740">
    <property type="component" value="Unassembled WGS sequence"/>
</dbReference>